<dbReference type="GO" id="GO:0016788">
    <property type="term" value="F:hydrolase activity, acting on ester bonds"/>
    <property type="evidence" value="ECO:0007669"/>
    <property type="project" value="UniProtKB-UniRule"/>
</dbReference>
<keyword evidence="3 5" id="KW-0540">Nuclease</keyword>
<organism evidence="7 8">
    <name type="scientific">Lacticaseibacillus pantheris DSM 15945 = JCM 12539 = NBRC 106106</name>
    <dbReference type="NCBI Taxonomy" id="1423783"/>
    <lineage>
        <taxon>Bacteria</taxon>
        <taxon>Bacillati</taxon>
        <taxon>Bacillota</taxon>
        <taxon>Bacilli</taxon>
        <taxon>Lactobacillales</taxon>
        <taxon>Lactobacillaceae</taxon>
        <taxon>Lacticaseibacillus</taxon>
    </lineage>
</organism>
<dbReference type="PANTHER" id="PTHR33317">
    <property type="entry name" value="POLYNUCLEOTIDYL TRANSFERASE, RIBONUCLEASE H-LIKE SUPERFAMILY PROTEIN"/>
    <property type="match status" value="1"/>
</dbReference>
<reference evidence="7 8" key="1">
    <citation type="journal article" date="2015" name="Genome Announc.">
        <title>Expanding the biotechnology potential of lactobacilli through comparative genomics of 213 strains and associated genera.</title>
        <authorList>
            <person name="Sun Z."/>
            <person name="Harris H.M."/>
            <person name="McCann A."/>
            <person name="Guo C."/>
            <person name="Argimon S."/>
            <person name="Zhang W."/>
            <person name="Yang X."/>
            <person name="Jeffery I.B."/>
            <person name="Cooney J.C."/>
            <person name="Kagawa T.F."/>
            <person name="Liu W."/>
            <person name="Song Y."/>
            <person name="Salvetti E."/>
            <person name="Wrobel A."/>
            <person name="Rasinkangas P."/>
            <person name="Parkhill J."/>
            <person name="Rea M.C."/>
            <person name="O'Sullivan O."/>
            <person name="Ritari J."/>
            <person name="Douillard F.P."/>
            <person name="Paul Ross R."/>
            <person name="Yang R."/>
            <person name="Briner A.E."/>
            <person name="Felis G.E."/>
            <person name="de Vos W.M."/>
            <person name="Barrangou R."/>
            <person name="Klaenhammer T.R."/>
            <person name="Caufield P.W."/>
            <person name="Cui Y."/>
            <person name="Zhang H."/>
            <person name="O'Toole P.W."/>
        </authorList>
    </citation>
    <scope>NUCLEOTIDE SEQUENCE [LARGE SCALE GENOMIC DNA]</scope>
    <source>
        <strain evidence="7 8">DSM 15945</strain>
    </source>
</reference>
<dbReference type="GO" id="GO:0000967">
    <property type="term" value="P:rRNA 5'-end processing"/>
    <property type="evidence" value="ECO:0007669"/>
    <property type="project" value="UniProtKB-UniRule"/>
</dbReference>
<comment type="caution">
    <text evidence="7">The sequence shown here is derived from an EMBL/GenBank/DDBJ whole genome shotgun (WGS) entry which is preliminary data.</text>
</comment>
<dbReference type="RefSeq" id="WP_054650529.1">
    <property type="nucleotide sequence ID" value="NZ_AZFJ01000054.1"/>
</dbReference>
<comment type="subcellular location">
    <subcellularLocation>
        <location evidence="5">Cytoplasm</location>
    </subcellularLocation>
</comment>
<evidence type="ECO:0000256" key="4">
    <source>
        <dbReference type="ARBA" id="ARBA00022801"/>
    </source>
</evidence>
<sequence length="145" mass="16135">MRLLGLDVGSKTVGVAVSDPLGWTAQGLEIIPIDEERGNLGMGRLKQLVAEYQPDGFVLGLPKNMNNTEGPRVTQTKAYAERLVKKFGLPVDFIDERLTTVSAYRVLIDEADVSRREQKQVIDKMAAQFILQNYLDARGKLTQQS</sequence>
<evidence type="ECO:0000313" key="7">
    <source>
        <dbReference type="EMBL" id="KRL85037.1"/>
    </source>
</evidence>
<dbReference type="EMBL" id="AZFJ01000054">
    <property type="protein sequence ID" value="KRL85037.1"/>
    <property type="molecule type" value="Genomic_DNA"/>
</dbReference>
<dbReference type="STRING" id="1423783.FC50_GL001828"/>
<dbReference type="InterPro" id="IPR005227">
    <property type="entry name" value="YqgF"/>
</dbReference>
<keyword evidence="8" id="KW-1185">Reference proteome</keyword>
<gene>
    <name evidence="7" type="ORF">FC50_GL001828</name>
</gene>
<name>A0A0R1TV17_9LACO</name>
<keyword evidence="4 5" id="KW-0378">Hydrolase</keyword>
<protein>
    <recommendedName>
        <fullName evidence="5">Putative pre-16S rRNA nuclease</fullName>
        <ecNumber evidence="5">3.1.-.-</ecNumber>
    </recommendedName>
</protein>
<dbReference type="PATRIC" id="fig|1423783.4.peg.1873"/>
<keyword evidence="1 5" id="KW-0963">Cytoplasm</keyword>
<evidence type="ECO:0000256" key="1">
    <source>
        <dbReference type="ARBA" id="ARBA00022490"/>
    </source>
</evidence>
<keyword evidence="2 5" id="KW-0690">Ribosome biogenesis</keyword>
<comment type="similarity">
    <text evidence="5">Belongs to the YqgF HJR family.</text>
</comment>
<dbReference type="GO" id="GO:0005829">
    <property type="term" value="C:cytosol"/>
    <property type="evidence" value="ECO:0007669"/>
    <property type="project" value="TreeGrafter"/>
</dbReference>
<dbReference type="SUPFAM" id="SSF53098">
    <property type="entry name" value="Ribonuclease H-like"/>
    <property type="match status" value="1"/>
</dbReference>
<dbReference type="InterPro" id="IPR012337">
    <property type="entry name" value="RNaseH-like_sf"/>
</dbReference>
<dbReference type="SMART" id="SM00732">
    <property type="entry name" value="YqgFc"/>
    <property type="match status" value="1"/>
</dbReference>
<dbReference type="GO" id="GO:0004518">
    <property type="term" value="F:nuclease activity"/>
    <property type="evidence" value="ECO:0007669"/>
    <property type="project" value="UniProtKB-KW"/>
</dbReference>
<evidence type="ECO:0000313" key="8">
    <source>
        <dbReference type="Proteomes" id="UP000051922"/>
    </source>
</evidence>
<comment type="function">
    <text evidence="5">Could be a nuclease involved in processing of the 5'-end of pre-16S rRNA.</text>
</comment>
<dbReference type="InterPro" id="IPR037027">
    <property type="entry name" value="YqgF/RNaseH-like_dom_sf"/>
</dbReference>
<evidence type="ECO:0000259" key="6">
    <source>
        <dbReference type="SMART" id="SM00732"/>
    </source>
</evidence>
<accession>A0A0R1TV17</accession>
<dbReference type="Gene3D" id="3.30.420.140">
    <property type="entry name" value="YqgF/RNase H-like domain"/>
    <property type="match status" value="1"/>
</dbReference>
<dbReference type="PANTHER" id="PTHR33317:SF4">
    <property type="entry name" value="POLYNUCLEOTIDYL TRANSFERASE, RIBONUCLEASE H-LIKE SUPERFAMILY PROTEIN"/>
    <property type="match status" value="1"/>
</dbReference>
<dbReference type="Pfam" id="PF03652">
    <property type="entry name" value="RuvX"/>
    <property type="match status" value="1"/>
</dbReference>
<dbReference type="AlphaFoldDB" id="A0A0R1TV17"/>
<dbReference type="InterPro" id="IPR006641">
    <property type="entry name" value="YqgF/RNaseH-like_dom"/>
</dbReference>
<dbReference type="OrthoDB" id="9796140at2"/>
<evidence type="ECO:0000256" key="3">
    <source>
        <dbReference type="ARBA" id="ARBA00022722"/>
    </source>
</evidence>
<dbReference type="Proteomes" id="UP000051922">
    <property type="component" value="Unassembled WGS sequence"/>
</dbReference>
<dbReference type="HAMAP" id="MF_00651">
    <property type="entry name" value="Nuclease_YqgF"/>
    <property type="match status" value="1"/>
</dbReference>
<dbReference type="EC" id="3.1.-.-" evidence="5"/>
<evidence type="ECO:0000256" key="2">
    <source>
        <dbReference type="ARBA" id="ARBA00022517"/>
    </source>
</evidence>
<evidence type="ECO:0000256" key="5">
    <source>
        <dbReference type="HAMAP-Rule" id="MF_00651"/>
    </source>
</evidence>
<feature type="domain" description="YqgF/RNase H-like" evidence="6">
    <location>
        <begin position="1"/>
        <end position="103"/>
    </location>
</feature>
<dbReference type="CDD" id="cd16964">
    <property type="entry name" value="YqgF"/>
    <property type="match status" value="1"/>
</dbReference>
<dbReference type="NCBIfam" id="TIGR00250">
    <property type="entry name" value="RNAse_H_YqgF"/>
    <property type="match status" value="1"/>
</dbReference>
<proteinExistence type="inferred from homology"/>